<comment type="caution">
    <text evidence="6">The sequence shown here is derived from an EMBL/GenBank/DDBJ whole genome shotgun (WGS) entry which is preliminary data.</text>
</comment>
<dbReference type="AlphaFoldDB" id="A0A850WWR6"/>
<sequence>LSGFTSDPREVCSCLYDLETVVCKSFSIPRPVGLGRGLEGVWGTRGAQSREFMGQGMCLGCKGCTEQGVYPAGLQQQRGTRGTGYPESPPPWLYHPKSPPSPPLQEMYAFFSSLDTKGTNYKYEVSLSGPAVELHNCMAKLLAHPLQRPFQTHAAYGLLEEDEPPEIEATV</sequence>
<organism evidence="6 7">
    <name type="scientific">Piaya cayana</name>
    <name type="common">Common squirrel cuckoo</name>
    <dbReference type="NCBI Taxonomy" id="33601"/>
    <lineage>
        <taxon>Eukaryota</taxon>
        <taxon>Metazoa</taxon>
        <taxon>Chordata</taxon>
        <taxon>Craniata</taxon>
        <taxon>Vertebrata</taxon>
        <taxon>Euteleostomi</taxon>
        <taxon>Archelosauria</taxon>
        <taxon>Archosauria</taxon>
        <taxon>Dinosauria</taxon>
        <taxon>Saurischia</taxon>
        <taxon>Theropoda</taxon>
        <taxon>Coelurosauria</taxon>
        <taxon>Aves</taxon>
        <taxon>Neognathae</taxon>
        <taxon>Neoaves</taxon>
        <taxon>Otidimorphae</taxon>
        <taxon>Cuculiformes</taxon>
        <taxon>Coccyzidae</taxon>
        <taxon>Piaya</taxon>
    </lineage>
</organism>
<name>A0A850WWR6_PIACA</name>
<dbReference type="GO" id="GO:0006302">
    <property type="term" value="P:double-strand break repair"/>
    <property type="evidence" value="ECO:0007669"/>
    <property type="project" value="TreeGrafter"/>
</dbReference>
<dbReference type="GO" id="GO:0016604">
    <property type="term" value="C:nuclear body"/>
    <property type="evidence" value="ECO:0007669"/>
    <property type="project" value="TreeGrafter"/>
</dbReference>
<comment type="subcellular location">
    <subcellularLocation>
        <location evidence="1">Nucleus</location>
    </subcellularLocation>
</comment>
<proteinExistence type="predicted"/>
<protein>
    <submittedName>
        <fullName evidence="6">BABA1 protein</fullName>
    </submittedName>
</protein>
<keyword evidence="7" id="KW-1185">Reference proteome</keyword>
<dbReference type="GO" id="GO:0045739">
    <property type="term" value="P:positive regulation of DNA repair"/>
    <property type="evidence" value="ECO:0007669"/>
    <property type="project" value="InterPro"/>
</dbReference>
<keyword evidence="5" id="KW-0539">Nucleus</keyword>
<evidence type="ECO:0000256" key="4">
    <source>
        <dbReference type="ARBA" id="ARBA00023204"/>
    </source>
</evidence>
<dbReference type="PANTHER" id="PTHR15660">
    <property type="entry name" value="BRISC AND BRCA1-A COMPLEX MEMBER 1"/>
    <property type="match status" value="1"/>
</dbReference>
<dbReference type="GO" id="GO:0070552">
    <property type="term" value="C:BRISC complex"/>
    <property type="evidence" value="ECO:0007669"/>
    <property type="project" value="InterPro"/>
</dbReference>
<reference evidence="6" key="1">
    <citation type="submission" date="2019-09" db="EMBL/GenBank/DDBJ databases">
        <title>Bird 10,000 Genomes (B10K) Project - Family phase.</title>
        <authorList>
            <person name="Zhang G."/>
        </authorList>
    </citation>
    <scope>NUCLEOTIDE SEQUENCE</scope>
    <source>
        <strain evidence="6">B10K-DU-008-47</strain>
        <tissue evidence="6">Mixed tissue sample</tissue>
    </source>
</reference>
<evidence type="ECO:0000313" key="7">
    <source>
        <dbReference type="Proteomes" id="UP000653271"/>
    </source>
</evidence>
<feature type="non-terminal residue" evidence="6">
    <location>
        <position position="171"/>
    </location>
</feature>
<feature type="non-terminal residue" evidence="6">
    <location>
        <position position="1"/>
    </location>
</feature>
<evidence type="ECO:0000256" key="5">
    <source>
        <dbReference type="ARBA" id="ARBA00023242"/>
    </source>
</evidence>
<dbReference type="GO" id="GO:0007095">
    <property type="term" value="P:mitotic G2 DNA damage checkpoint signaling"/>
    <property type="evidence" value="ECO:0007669"/>
    <property type="project" value="TreeGrafter"/>
</dbReference>
<dbReference type="InterPro" id="IPR026126">
    <property type="entry name" value="BABAM1"/>
</dbReference>
<accession>A0A850WWR6</accession>
<dbReference type="Proteomes" id="UP000653271">
    <property type="component" value="Unassembled WGS sequence"/>
</dbReference>
<evidence type="ECO:0000256" key="3">
    <source>
        <dbReference type="ARBA" id="ARBA00022763"/>
    </source>
</evidence>
<dbReference type="PANTHER" id="PTHR15660:SF1">
    <property type="entry name" value="BRISC AND BRCA1-A COMPLEX MEMBER 1"/>
    <property type="match status" value="1"/>
</dbReference>
<evidence type="ECO:0000256" key="2">
    <source>
        <dbReference type="ARBA" id="ARBA00022490"/>
    </source>
</evidence>
<keyword evidence="2" id="KW-0963">Cytoplasm</keyword>
<evidence type="ECO:0000256" key="1">
    <source>
        <dbReference type="ARBA" id="ARBA00004123"/>
    </source>
</evidence>
<keyword evidence="3" id="KW-0227">DNA damage</keyword>
<gene>
    <name evidence="6" type="primary">Babam1_0</name>
    <name evidence="6" type="ORF">PIACAY_R14676</name>
</gene>
<dbReference type="GO" id="GO:0070531">
    <property type="term" value="C:BRCA1-A complex"/>
    <property type="evidence" value="ECO:0007669"/>
    <property type="project" value="InterPro"/>
</dbReference>
<keyword evidence="4" id="KW-0234">DNA repair</keyword>
<evidence type="ECO:0000313" key="6">
    <source>
        <dbReference type="EMBL" id="NWH74224.1"/>
    </source>
</evidence>
<dbReference type="EMBL" id="WAAB01009930">
    <property type="protein sequence ID" value="NWH74224.1"/>
    <property type="molecule type" value="Genomic_DNA"/>
</dbReference>
<dbReference type="OrthoDB" id="547311at2759"/>